<sequence length="66" mass="7149">MGEFKMQTENDIESLASITPVKVLSQSMNNVAKAIDDAAEDGNKQQVLKLVDSAESLLKAISQLNQ</sequence>
<evidence type="ECO:0000313" key="1">
    <source>
        <dbReference type="EMBL" id="KRM45775.1"/>
    </source>
</evidence>
<comment type="caution">
    <text evidence="1">The sequence shown here is derived from an EMBL/GenBank/DDBJ whole genome shotgun (WGS) entry which is preliminary data.</text>
</comment>
<reference evidence="1 2" key="1">
    <citation type="journal article" date="2015" name="Genome Announc.">
        <title>Expanding the biotechnology potential of lactobacilli through comparative genomics of 213 strains and associated genera.</title>
        <authorList>
            <person name="Sun Z."/>
            <person name="Harris H.M."/>
            <person name="McCann A."/>
            <person name="Guo C."/>
            <person name="Argimon S."/>
            <person name="Zhang W."/>
            <person name="Yang X."/>
            <person name="Jeffery I.B."/>
            <person name="Cooney J.C."/>
            <person name="Kagawa T.F."/>
            <person name="Liu W."/>
            <person name="Song Y."/>
            <person name="Salvetti E."/>
            <person name="Wrobel A."/>
            <person name="Rasinkangas P."/>
            <person name="Parkhill J."/>
            <person name="Rea M.C."/>
            <person name="O'Sullivan O."/>
            <person name="Ritari J."/>
            <person name="Douillard F.P."/>
            <person name="Paul Ross R."/>
            <person name="Yang R."/>
            <person name="Briner A.E."/>
            <person name="Felis G.E."/>
            <person name="de Vos W.M."/>
            <person name="Barrangou R."/>
            <person name="Klaenhammer T.R."/>
            <person name="Caufield P.W."/>
            <person name="Cui Y."/>
            <person name="Zhang H."/>
            <person name="O'Toole P.W."/>
        </authorList>
    </citation>
    <scope>NUCLEOTIDE SEQUENCE [LARGE SCALE GENOMIC DNA]</scope>
    <source>
        <strain evidence="1 2">DSM 5707</strain>
    </source>
</reference>
<name>A0A0R1YUF0_9LACO</name>
<proteinExistence type="predicted"/>
<organism evidence="1 2">
    <name type="scientific">Lentilactobacillus parabuchneri DSM 5707 = NBRC 107865</name>
    <dbReference type="NCBI Taxonomy" id="1423784"/>
    <lineage>
        <taxon>Bacteria</taxon>
        <taxon>Bacillati</taxon>
        <taxon>Bacillota</taxon>
        <taxon>Bacilli</taxon>
        <taxon>Lactobacillales</taxon>
        <taxon>Lactobacillaceae</taxon>
        <taxon>Lentilactobacillus</taxon>
    </lineage>
</organism>
<evidence type="ECO:0000313" key="2">
    <source>
        <dbReference type="Proteomes" id="UP000051957"/>
    </source>
</evidence>
<dbReference type="EMBL" id="AZGK01000013">
    <property type="protein sequence ID" value="KRM45775.1"/>
    <property type="molecule type" value="Genomic_DNA"/>
</dbReference>
<protein>
    <submittedName>
        <fullName evidence="1">Uncharacterized protein</fullName>
    </submittedName>
</protein>
<gene>
    <name evidence="1" type="ORF">FC51_GL000685</name>
</gene>
<accession>A0A0R1YUF0</accession>
<dbReference type="AlphaFoldDB" id="A0A0R1YUF0"/>
<dbReference type="Proteomes" id="UP000051957">
    <property type="component" value="Unassembled WGS sequence"/>
</dbReference>
<dbReference type="PATRIC" id="fig|1423784.4.peg.690"/>